<name>A0A0F9P5I1_9ZZZZ</name>
<gene>
    <name evidence="1" type="ORF">LCGC14_0943310</name>
</gene>
<reference evidence="1" key="1">
    <citation type="journal article" date="2015" name="Nature">
        <title>Complex archaea that bridge the gap between prokaryotes and eukaryotes.</title>
        <authorList>
            <person name="Spang A."/>
            <person name="Saw J.H."/>
            <person name="Jorgensen S.L."/>
            <person name="Zaremba-Niedzwiedzka K."/>
            <person name="Martijn J."/>
            <person name="Lind A.E."/>
            <person name="van Eijk R."/>
            <person name="Schleper C."/>
            <person name="Guy L."/>
            <person name="Ettema T.J."/>
        </authorList>
    </citation>
    <scope>NUCLEOTIDE SEQUENCE</scope>
</reference>
<sequence>MGNYATTAQLQARFEDTAEVAALTDTADSGTPDSAVLTEVLDGAEGRLDGYIGTQHRIPVDVASDTVLANFMRTVTLDVAEYKLLARHNIVPESKLLAFDAAIQWAKDVGSGDAVLPAAAAQPSTEAIDPTAAHGFATGSSSTRRFTRATQGGL</sequence>
<protein>
    <recommendedName>
        <fullName evidence="2">DUF1320 domain-containing protein</fullName>
    </recommendedName>
</protein>
<evidence type="ECO:0008006" key="2">
    <source>
        <dbReference type="Google" id="ProtNLM"/>
    </source>
</evidence>
<proteinExistence type="predicted"/>
<dbReference type="AlphaFoldDB" id="A0A0F9P5I1"/>
<dbReference type="Pfam" id="PF07030">
    <property type="entry name" value="Phage_Mu_Gp36"/>
    <property type="match status" value="1"/>
</dbReference>
<organism evidence="1">
    <name type="scientific">marine sediment metagenome</name>
    <dbReference type="NCBI Taxonomy" id="412755"/>
    <lineage>
        <taxon>unclassified sequences</taxon>
        <taxon>metagenomes</taxon>
        <taxon>ecological metagenomes</taxon>
    </lineage>
</organism>
<accession>A0A0F9P5I1</accession>
<dbReference type="EMBL" id="LAZR01003311">
    <property type="protein sequence ID" value="KKN19687.1"/>
    <property type="molecule type" value="Genomic_DNA"/>
</dbReference>
<comment type="caution">
    <text evidence="1">The sequence shown here is derived from an EMBL/GenBank/DDBJ whole genome shotgun (WGS) entry which is preliminary data.</text>
</comment>
<evidence type="ECO:0000313" key="1">
    <source>
        <dbReference type="EMBL" id="KKN19687.1"/>
    </source>
</evidence>
<dbReference type="InterPro" id="IPR009752">
    <property type="entry name" value="Phage_Mu_GpJ"/>
</dbReference>